<name>A0ACC1MXI8_9HYPO</name>
<dbReference type="EMBL" id="JANJQO010001365">
    <property type="protein sequence ID" value="KAJ2971311.1"/>
    <property type="molecule type" value="Genomic_DNA"/>
</dbReference>
<keyword evidence="2" id="KW-1185">Reference proteome</keyword>
<protein>
    <submittedName>
        <fullName evidence="1">Uncharacterized protein</fullName>
    </submittedName>
</protein>
<reference evidence="1" key="1">
    <citation type="submission" date="2022-08" db="EMBL/GenBank/DDBJ databases">
        <title>Genome Sequence of Lecanicillium fungicola.</title>
        <authorList>
            <person name="Buettner E."/>
        </authorList>
    </citation>
    <scope>NUCLEOTIDE SEQUENCE</scope>
    <source>
        <strain evidence="1">Babe33</strain>
    </source>
</reference>
<dbReference type="Proteomes" id="UP001143910">
    <property type="component" value="Unassembled WGS sequence"/>
</dbReference>
<accession>A0ACC1MXI8</accession>
<proteinExistence type="predicted"/>
<evidence type="ECO:0000313" key="1">
    <source>
        <dbReference type="EMBL" id="KAJ2971311.1"/>
    </source>
</evidence>
<sequence>MKFAKELERDAVPEWRVKYLDYKAGKKYVKAVARAVNRANGNTPKLRSSRATSLFGQLPNSNTQQTFRTTFTSREYRDSLASTGQLSSRPPAYTSGTPYEPGAGQ</sequence>
<evidence type="ECO:0000313" key="2">
    <source>
        <dbReference type="Proteomes" id="UP001143910"/>
    </source>
</evidence>
<organism evidence="1 2">
    <name type="scientific">Zarea fungicola</name>
    <dbReference type="NCBI Taxonomy" id="93591"/>
    <lineage>
        <taxon>Eukaryota</taxon>
        <taxon>Fungi</taxon>
        <taxon>Dikarya</taxon>
        <taxon>Ascomycota</taxon>
        <taxon>Pezizomycotina</taxon>
        <taxon>Sordariomycetes</taxon>
        <taxon>Hypocreomycetidae</taxon>
        <taxon>Hypocreales</taxon>
        <taxon>Cordycipitaceae</taxon>
        <taxon>Zarea</taxon>
    </lineage>
</organism>
<gene>
    <name evidence="1" type="ORF">NQ176_g7754</name>
</gene>
<comment type="caution">
    <text evidence="1">The sequence shown here is derived from an EMBL/GenBank/DDBJ whole genome shotgun (WGS) entry which is preliminary data.</text>
</comment>